<feature type="chain" id="PRO_5035153866" evidence="2">
    <location>
        <begin position="25"/>
        <end position="86"/>
    </location>
</feature>
<evidence type="ECO:0000313" key="3">
    <source>
        <dbReference type="EMBL" id="KAG7158028.1"/>
    </source>
</evidence>
<reference evidence="3" key="1">
    <citation type="journal article" date="2021" name="Sci. Adv.">
        <title>The American lobster genome reveals insights on longevity, neural, and immune adaptations.</title>
        <authorList>
            <person name="Polinski J.M."/>
            <person name="Zimin A.V."/>
            <person name="Clark K.F."/>
            <person name="Kohn A.B."/>
            <person name="Sadowski N."/>
            <person name="Timp W."/>
            <person name="Ptitsyn A."/>
            <person name="Khanna P."/>
            <person name="Romanova D.Y."/>
            <person name="Williams P."/>
            <person name="Greenwood S.J."/>
            <person name="Moroz L.L."/>
            <person name="Walt D.R."/>
            <person name="Bodnar A.G."/>
        </authorList>
    </citation>
    <scope>NUCLEOTIDE SEQUENCE</scope>
    <source>
        <strain evidence="3">GMGI-L3</strain>
    </source>
</reference>
<proteinExistence type="predicted"/>
<keyword evidence="2" id="KW-0732">Signal</keyword>
<accession>A0A8J5JKU8</accession>
<evidence type="ECO:0000256" key="1">
    <source>
        <dbReference type="SAM" id="MobiDB-lite"/>
    </source>
</evidence>
<sequence>LINMKCMMMMLVMALSLLLVGTHAAPAESPINLFSSMSEARVERAAQYPCCRCPQTIKITIEITIHRGSQRPSSPDCCPCWPPHRG</sequence>
<dbReference type="EMBL" id="JAHLQT010035946">
    <property type="protein sequence ID" value="KAG7158028.1"/>
    <property type="molecule type" value="Genomic_DNA"/>
</dbReference>
<comment type="caution">
    <text evidence="3">The sequence shown here is derived from an EMBL/GenBank/DDBJ whole genome shotgun (WGS) entry which is preliminary data.</text>
</comment>
<evidence type="ECO:0000256" key="2">
    <source>
        <dbReference type="SAM" id="SignalP"/>
    </source>
</evidence>
<organism evidence="3 4">
    <name type="scientific">Homarus americanus</name>
    <name type="common">American lobster</name>
    <dbReference type="NCBI Taxonomy" id="6706"/>
    <lineage>
        <taxon>Eukaryota</taxon>
        <taxon>Metazoa</taxon>
        <taxon>Ecdysozoa</taxon>
        <taxon>Arthropoda</taxon>
        <taxon>Crustacea</taxon>
        <taxon>Multicrustacea</taxon>
        <taxon>Malacostraca</taxon>
        <taxon>Eumalacostraca</taxon>
        <taxon>Eucarida</taxon>
        <taxon>Decapoda</taxon>
        <taxon>Pleocyemata</taxon>
        <taxon>Astacidea</taxon>
        <taxon>Nephropoidea</taxon>
        <taxon>Nephropidae</taxon>
        <taxon>Homarus</taxon>
    </lineage>
</organism>
<protein>
    <submittedName>
        <fullName evidence="3">Uncharacterized protein</fullName>
    </submittedName>
</protein>
<feature type="non-terminal residue" evidence="3">
    <location>
        <position position="1"/>
    </location>
</feature>
<feature type="region of interest" description="Disordered" evidence="1">
    <location>
        <begin position="67"/>
        <end position="86"/>
    </location>
</feature>
<evidence type="ECO:0000313" key="4">
    <source>
        <dbReference type="Proteomes" id="UP000747542"/>
    </source>
</evidence>
<dbReference type="Proteomes" id="UP000747542">
    <property type="component" value="Unassembled WGS sequence"/>
</dbReference>
<name>A0A8J5JKU8_HOMAM</name>
<gene>
    <name evidence="3" type="ORF">Hamer_G014912</name>
</gene>
<dbReference type="AlphaFoldDB" id="A0A8J5JKU8"/>
<feature type="signal peptide" evidence="2">
    <location>
        <begin position="1"/>
        <end position="24"/>
    </location>
</feature>
<keyword evidence="4" id="KW-1185">Reference proteome</keyword>